<protein>
    <submittedName>
        <fullName evidence="2">Uncharacterized protein</fullName>
    </submittedName>
</protein>
<evidence type="ECO:0000313" key="2">
    <source>
        <dbReference type="EnsemblPlants" id="OMERI01G27380.9"/>
    </source>
</evidence>
<organism evidence="2">
    <name type="scientific">Oryza meridionalis</name>
    <dbReference type="NCBI Taxonomy" id="40149"/>
    <lineage>
        <taxon>Eukaryota</taxon>
        <taxon>Viridiplantae</taxon>
        <taxon>Streptophyta</taxon>
        <taxon>Embryophyta</taxon>
        <taxon>Tracheophyta</taxon>
        <taxon>Spermatophyta</taxon>
        <taxon>Magnoliopsida</taxon>
        <taxon>Liliopsida</taxon>
        <taxon>Poales</taxon>
        <taxon>Poaceae</taxon>
        <taxon>BOP clade</taxon>
        <taxon>Oryzoideae</taxon>
        <taxon>Oryzeae</taxon>
        <taxon>Oryzinae</taxon>
        <taxon>Oryza</taxon>
    </lineage>
</organism>
<keyword evidence="3" id="KW-1185">Reference proteome</keyword>
<reference evidence="2" key="1">
    <citation type="submission" date="2015-04" db="UniProtKB">
        <authorList>
            <consortium name="EnsemblPlants"/>
        </authorList>
    </citation>
    <scope>IDENTIFICATION</scope>
</reference>
<sequence length="61" mass="6772">MAPESGRGFAFAGDRRRRKPLREPSALRSAAAARSDRAREARLNYEATYMGVYSGKEPAKL</sequence>
<feature type="region of interest" description="Disordered" evidence="1">
    <location>
        <begin position="1"/>
        <end position="34"/>
    </location>
</feature>
<accession>A0A0E0C7H8</accession>
<feature type="compositionally biased region" description="Low complexity" evidence="1">
    <location>
        <begin position="1"/>
        <end position="12"/>
    </location>
</feature>
<evidence type="ECO:0000313" key="3">
    <source>
        <dbReference type="Proteomes" id="UP000008021"/>
    </source>
</evidence>
<feature type="compositionally biased region" description="Low complexity" evidence="1">
    <location>
        <begin position="23"/>
        <end position="33"/>
    </location>
</feature>
<proteinExistence type="predicted"/>
<dbReference type="AlphaFoldDB" id="A0A0E0C7H8"/>
<name>A0A0E0C7H8_9ORYZ</name>
<reference evidence="2" key="2">
    <citation type="submission" date="2018-05" db="EMBL/GenBank/DDBJ databases">
        <title>OmerRS3 (Oryza meridionalis Reference Sequence Version 3).</title>
        <authorList>
            <person name="Zhang J."/>
            <person name="Kudrna D."/>
            <person name="Lee S."/>
            <person name="Talag J."/>
            <person name="Welchert J."/>
            <person name="Wing R.A."/>
        </authorList>
    </citation>
    <scope>NUCLEOTIDE SEQUENCE [LARGE SCALE GENOMIC DNA]</scope>
    <source>
        <strain evidence="2">cv. OR44</strain>
    </source>
</reference>
<dbReference type="Proteomes" id="UP000008021">
    <property type="component" value="Chromosome 1"/>
</dbReference>
<dbReference type="Gramene" id="OMERI01G27380.9">
    <property type="protein sequence ID" value="OMERI01G27380.9"/>
    <property type="gene ID" value="OMERI01G27380"/>
</dbReference>
<dbReference type="HOGENOM" id="CLU_2926540_0_0_1"/>
<dbReference type="EnsemblPlants" id="OMERI01G27380.9">
    <property type="protein sequence ID" value="OMERI01G27380.9"/>
    <property type="gene ID" value="OMERI01G27380"/>
</dbReference>
<evidence type="ECO:0000256" key="1">
    <source>
        <dbReference type="SAM" id="MobiDB-lite"/>
    </source>
</evidence>